<keyword evidence="3 5" id="KW-1133">Transmembrane helix</keyword>
<comment type="subcellular location">
    <subcellularLocation>
        <location evidence="1">Membrane</location>
        <topology evidence="1">Multi-pass membrane protein</topology>
    </subcellularLocation>
</comment>
<sequence length="489" mass="53706">MASEMEKLEFLQINTPASSIARRRDESGSFRTLGPPRWGALVESAVESMVGLASEGSPFRQTKASPAPHRLTLRWTTKRNHIRGDRNSLIVGIHSAVLRSYDRLDIAHLAKCDGDDKPYGKYSPLRKRTIAGVLSLGSFIAQMSSTAVLSAIPEVAATYQSSIGTTLAPNLAVFCLFRMLSWSQGTAFAVIGSNVVCDIYRSVRPRLGGILVTFSSWRLIFWAQTALAGVTMLLVIGSLPETIHQRRSEELKGVHDTEKARKIWQWLNPFRIIRLYRYPNLVLAALGTASLVWNFALFSHTSPITAGLLYLSPSIGYLIGTYAGGGWADHTVKKYLVIRGERVPEDRPWSCLLLIGCGLPIWVIVYGCSVKKNVGGLALPVVTMALQGFGKGLSFPALNTYNLNVMLESSSEVVALGTGVCLPTIRKIGVGWFSTISAAFLMLAAIGIWFWILYGRQWSEILDGKKAARRLAGKAFCIPQNEIPRYVAI</sequence>
<keyword evidence="4 5" id="KW-0472">Membrane</keyword>
<dbReference type="Proteomes" id="UP000799536">
    <property type="component" value="Unassembled WGS sequence"/>
</dbReference>
<keyword evidence="2 5" id="KW-0812">Transmembrane</keyword>
<reference evidence="6" key="1">
    <citation type="journal article" date="2020" name="Stud. Mycol.">
        <title>101 Dothideomycetes genomes: a test case for predicting lifestyles and emergence of pathogens.</title>
        <authorList>
            <person name="Haridas S."/>
            <person name="Albert R."/>
            <person name="Binder M."/>
            <person name="Bloem J."/>
            <person name="Labutti K."/>
            <person name="Salamov A."/>
            <person name="Andreopoulos B."/>
            <person name="Baker S."/>
            <person name="Barry K."/>
            <person name="Bills G."/>
            <person name="Bluhm B."/>
            <person name="Cannon C."/>
            <person name="Castanera R."/>
            <person name="Culley D."/>
            <person name="Daum C."/>
            <person name="Ezra D."/>
            <person name="Gonzalez J."/>
            <person name="Henrissat B."/>
            <person name="Kuo A."/>
            <person name="Liang C."/>
            <person name="Lipzen A."/>
            <person name="Lutzoni F."/>
            <person name="Magnuson J."/>
            <person name="Mondo S."/>
            <person name="Nolan M."/>
            <person name="Ohm R."/>
            <person name="Pangilinan J."/>
            <person name="Park H.-J."/>
            <person name="Ramirez L."/>
            <person name="Alfaro M."/>
            <person name="Sun H."/>
            <person name="Tritt A."/>
            <person name="Yoshinaga Y."/>
            <person name="Zwiers L.-H."/>
            <person name="Turgeon B."/>
            <person name="Goodwin S."/>
            <person name="Spatafora J."/>
            <person name="Crous P."/>
            <person name="Grigoriev I."/>
        </authorList>
    </citation>
    <scope>NUCLEOTIDE SEQUENCE</scope>
    <source>
        <strain evidence="6">ATCC 74209</strain>
    </source>
</reference>
<accession>A0A9P4JHC7</accession>
<dbReference type="AlphaFoldDB" id="A0A9P4JHC7"/>
<evidence type="ECO:0000313" key="7">
    <source>
        <dbReference type="Proteomes" id="UP000799536"/>
    </source>
</evidence>
<dbReference type="SUPFAM" id="SSF103473">
    <property type="entry name" value="MFS general substrate transporter"/>
    <property type="match status" value="1"/>
</dbReference>
<gene>
    <name evidence="6" type="ORF">GQ43DRAFT_450263</name>
</gene>
<evidence type="ECO:0000256" key="2">
    <source>
        <dbReference type="ARBA" id="ARBA00022692"/>
    </source>
</evidence>
<dbReference type="PANTHER" id="PTHR23502">
    <property type="entry name" value="MAJOR FACILITATOR SUPERFAMILY"/>
    <property type="match status" value="1"/>
</dbReference>
<dbReference type="EMBL" id="ML994075">
    <property type="protein sequence ID" value="KAF2199443.1"/>
    <property type="molecule type" value="Genomic_DNA"/>
</dbReference>
<name>A0A9P4JHC7_9PLEO</name>
<feature type="transmembrane region" description="Helical" evidence="5">
    <location>
        <begin position="308"/>
        <end position="328"/>
    </location>
</feature>
<proteinExistence type="predicted"/>
<comment type="caution">
    <text evidence="6">The sequence shown here is derived from an EMBL/GenBank/DDBJ whole genome shotgun (WGS) entry which is preliminary data.</text>
</comment>
<evidence type="ECO:0000256" key="4">
    <source>
        <dbReference type="ARBA" id="ARBA00023136"/>
    </source>
</evidence>
<feature type="transmembrane region" description="Helical" evidence="5">
    <location>
        <begin position="219"/>
        <end position="239"/>
    </location>
</feature>
<dbReference type="PANTHER" id="PTHR23502:SF64">
    <property type="entry name" value="TRANSPORTER, PUTATIVE (AFU_ORTHOLOGUE AFUA_3G11760)-RELATED"/>
    <property type="match status" value="1"/>
</dbReference>
<evidence type="ECO:0000313" key="6">
    <source>
        <dbReference type="EMBL" id="KAF2199443.1"/>
    </source>
</evidence>
<feature type="transmembrane region" description="Helical" evidence="5">
    <location>
        <begin position="349"/>
        <end position="367"/>
    </location>
</feature>
<feature type="transmembrane region" description="Helical" evidence="5">
    <location>
        <begin position="432"/>
        <end position="454"/>
    </location>
</feature>
<dbReference type="GO" id="GO:0005886">
    <property type="term" value="C:plasma membrane"/>
    <property type="evidence" value="ECO:0007669"/>
    <property type="project" value="TreeGrafter"/>
</dbReference>
<dbReference type="OrthoDB" id="3066029at2759"/>
<dbReference type="InterPro" id="IPR036259">
    <property type="entry name" value="MFS_trans_sf"/>
</dbReference>
<keyword evidence="7" id="KW-1185">Reference proteome</keyword>
<dbReference type="GO" id="GO:0022857">
    <property type="term" value="F:transmembrane transporter activity"/>
    <property type="evidence" value="ECO:0007669"/>
    <property type="project" value="TreeGrafter"/>
</dbReference>
<organism evidence="6 7">
    <name type="scientific">Delitschia confertaspora ATCC 74209</name>
    <dbReference type="NCBI Taxonomy" id="1513339"/>
    <lineage>
        <taxon>Eukaryota</taxon>
        <taxon>Fungi</taxon>
        <taxon>Dikarya</taxon>
        <taxon>Ascomycota</taxon>
        <taxon>Pezizomycotina</taxon>
        <taxon>Dothideomycetes</taxon>
        <taxon>Pleosporomycetidae</taxon>
        <taxon>Pleosporales</taxon>
        <taxon>Delitschiaceae</taxon>
        <taxon>Delitschia</taxon>
    </lineage>
</organism>
<protein>
    <submittedName>
        <fullName evidence="6">MFS general substrate transporter</fullName>
    </submittedName>
</protein>
<evidence type="ECO:0000256" key="3">
    <source>
        <dbReference type="ARBA" id="ARBA00022989"/>
    </source>
</evidence>
<evidence type="ECO:0000256" key="5">
    <source>
        <dbReference type="SAM" id="Phobius"/>
    </source>
</evidence>
<evidence type="ECO:0000256" key="1">
    <source>
        <dbReference type="ARBA" id="ARBA00004141"/>
    </source>
</evidence>
<dbReference type="Gene3D" id="1.20.1250.20">
    <property type="entry name" value="MFS general substrate transporter like domains"/>
    <property type="match status" value="1"/>
</dbReference>
<feature type="transmembrane region" description="Helical" evidence="5">
    <location>
        <begin position="278"/>
        <end position="296"/>
    </location>
</feature>